<dbReference type="Proteomes" id="UP000655044">
    <property type="component" value="Unassembled WGS sequence"/>
</dbReference>
<reference evidence="2" key="1">
    <citation type="submission" date="2021-01" db="EMBL/GenBank/DDBJ databases">
        <title>Whole genome shotgun sequence of Planobispora rosea NBRC 15558.</title>
        <authorList>
            <person name="Komaki H."/>
            <person name="Tamura T."/>
        </authorList>
    </citation>
    <scope>NUCLEOTIDE SEQUENCE</scope>
    <source>
        <strain evidence="2">NBRC 15558</strain>
    </source>
</reference>
<keyword evidence="3" id="KW-1185">Reference proteome</keyword>
<sequence>MSMDVRYNPVVGWVFIVLGCVGAILQIWLLLLGSFSVFVIFSVFCLVVGVVLLRRTYFSVYPGGATTYAMIGPAKRDFVVDDRQPLTLEGGRLVIRLANGKRKTVGSRAMSRSADWKALVAAMNR</sequence>
<name>A0A8J3WE43_PLARO</name>
<keyword evidence="1" id="KW-0812">Transmembrane</keyword>
<dbReference type="PROSITE" id="PS51257">
    <property type="entry name" value="PROKAR_LIPOPROTEIN"/>
    <property type="match status" value="1"/>
</dbReference>
<comment type="caution">
    <text evidence="2">The sequence shown here is derived from an EMBL/GenBank/DDBJ whole genome shotgun (WGS) entry which is preliminary data.</text>
</comment>
<evidence type="ECO:0000313" key="2">
    <source>
        <dbReference type="EMBL" id="GIH85517.1"/>
    </source>
</evidence>
<keyword evidence="1" id="KW-1133">Transmembrane helix</keyword>
<protein>
    <submittedName>
        <fullName evidence="2">Uncharacterized protein</fullName>
    </submittedName>
</protein>
<gene>
    <name evidence="2" type="ORF">Pro02_39250</name>
</gene>
<accession>A0A8J3WE43</accession>
<dbReference type="AlphaFoldDB" id="A0A8J3WE43"/>
<proteinExistence type="predicted"/>
<feature type="transmembrane region" description="Helical" evidence="1">
    <location>
        <begin position="35"/>
        <end position="53"/>
    </location>
</feature>
<dbReference type="EMBL" id="BOOI01000035">
    <property type="protein sequence ID" value="GIH85517.1"/>
    <property type="molecule type" value="Genomic_DNA"/>
</dbReference>
<feature type="transmembrane region" description="Helical" evidence="1">
    <location>
        <begin position="7"/>
        <end position="29"/>
    </location>
</feature>
<organism evidence="2 3">
    <name type="scientific">Planobispora rosea</name>
    <dbReference type="NCBI Taxonomy" id="35762"/>
    <lineage>
        <taxon>Bacteria</taxon>
        <taxon>Bacillati</taxon>
        <taxon>Actinomycetota</taxon>
        <taxon>Actinomycetes</taxon>
        <taxon>Streptosporangiales</taxon>
        <taxon>Streptosporangiaceae</taxon>
        <taxon>Planobispora</taxon>
    </lineage>
</organism>
<keyword evidence="1" id="KW-0472">Membrane</keyword>
<evidence type="ECO:0000256" key="1">
    <source>
        <dbReference type="SAM" id="Phobius"/>
    </source>
</evidence>
<evidence type="ECO:0000313" key="3">
    <source>
        <dbReference type="Proteomes" id="UP000655044"/>
    </source>
</evidence>